<dbReference type="PANTHER" id="PTHR34846:SF7">
    <property type="entry name" value="BLL7811 PROTEIN"/>
    <property type="match status" value="1"/>
</dbReference>
<dbReference type="NCBIfam" id="TIGR00778">
    <property type="entry name" value="ahpD_dom"/>
    <property type="match status" value="1"/>
</dbReference>
<dbReference type="PANTHER" id="PTHR34846">
    <property type="entry name" value="4-CARBOXYMUCONOLACTONE DECARBOXYLASE FAMILY PROTEIN (AFU_ORTHOLOGUE AFUA_6G11590)"/>
    <property type="match status" value="1"/>
</dbReference>
<feature type="domain" description="Carboxymuconolactone decarboxylase-like" evidence="1">
    <location>
        <begin position="16"/>
        <end position="96"/>
    </location>
</feature>
<dbReference type="InterPro" id="IPR004675">
    <property type="entry name" value="AhpD_core"/>
</dbReference>
<dbReference type="Proteomes" id="UP001327225">
    <property type="component" value="Chromosome"/>
</dbReference>
<dbReference type="InterPro" id="IPR029032">
    <property type="entry name" value="AhpD-like"/>
</dbReference>
<dbReference type="Gene3D" id="1.20.1290.10">
    <property type="entry name" value="AhpD-like"/>
    <property type="match status" value="1"/>
</dbReference>
<name>A0ABZ0ZQG1_9ACTN</name>
<dbReference type="RefSeq" id="WP_322454281.1">
    <property type="nucleotide sequence ID" value="NZ_CP141059.1"/>
</dbReference>
<proteinExistence type="predicted"/>
<organism evidence="2 3">
    <name type="scientific">Nocardioides bizhenqiangii</name>
    <dbReference type="NCBI Taxonomy" id="3095076"/>
    <lineage>
        <taxon>Bacteria</taxon>
        <taxon>Bacillati</taxon>
        <taxon>Actinomycetota</taxon>
        <taxon>Actinomycetes</taxon>
        <taxon>Propionibacteriales</taxon>
        <taxon>Nocardioidaceae</taxon>
        <taxon>Nocardioides</taxon>
    </lineage>
</organism>
<accession>A0ABZ0ZQG1</accession>
<gene>
    <name evidence="2" type="ORF">SHK19_21865</name>
</gene>
<sequence length="157" mass="17012">MTFEPRMANPAQILPDSFKGMGHLMAAVAKGGLSATTAELVALRASQLNGCSACVQSHVEALQGAGESVDRIVGVSAWGESPYYDEAERAALALTDALTRLADSHDAVSDELWREVTKHYDEKQVSALILQISTVNLFNRINVTVRERADKPSWKQA</sequence>
<keyword evidence="3" id="KW-1185">Reference proteome</keyword>
<protein>
    <submittedName>
        <fullName evidence="2">Carboxymuconolactone decarboxylase family protein</fullName>
    </submittedName>
</protein>
<dbReference type="Pfam" id="PF02627">
    <property type="entry name" value="CMD"/>
    <property type="match status" value="1"/>
</dbReference>
<evidence type="ECO:0000313" key="2">
    <source>
        <dbReference type="EMBL" id="WQQ26589.1"/>
    </source>
</evidence>
<dbReference type="SUPFAM" id="SSF69118">
    <property type="entry name" value="AhpD-like"/>
    <property type="match status" value="1"/>
</dbReference>
<dbReference type="InterPro" id="IPR003779">
    <property type="entry name" value="CMD-like"/>
</dbReference>
<evidence type="ECO:0000259" key="1">
    <source>
        <dbReference type="Pfam" id="PF02627"/>
    </source>
</evidence>
<reference evidence="3" key="1">
    <citation type="submission" date="2023-12" db="EMBL/GenBank/DDBJ databases">
        <title>Novel species in genus Nocardioides.</title>
        <authorList>
            <person name="Zhou H."/>
        </authorList>
    </citation>
    <scope>NUCLEOTIDE SEQUENCE [LARGE SCALE GENOMIC DNA]</scope>
    <source>
        <strain evidence="3">HM61</strain>
    </source>
</reference>
<evidence type="ECO:0000313" key="3">
    <source>
        <dbReference type="Proteomes" id="UP001327225"/>
    </source>
</evidence>
<dbReference type="EMBL" id="CP141059">
    <property type="protein sequence ID" value="WQQ26589.1"/>
    <property type="molecule type" value="Genomic_DNA"/>
</dbReference>